<feature type="region of interest" description="Disordered" evidence="1">
    <location>
        <begin position="68"/>
        <end position="97"/>
    </location>
</feature>
<comment type="caution">
    <text evidence="2">The sequence shown here is derived from an EMBL/GenBank/DDBJ whole genome shotgun (WGS) entry which is preliminary data.</text>
</comment>
<dbReference type="EMBL" id="LAZR01031651">
    <property type="protein sequence ID" value="KKL53114.1"/>
    <property type="molecule type" value="Genomic_DNA"/>
</dbReference>
<dbReference type="AlphaFoldDB" id="A0A0F9CV24"/>
<protein>
    <submittedName>
        <fullName evidence="2">Uncharacterized protein</fullName>
    </submittedName>
</protein>
<organism evidence="2">
    <name type="scientific">marine sediment metagenome</name>
    <dbReference type="NCBI Taxonomy" id="412755"/>
    <lineage>
        <taxon>unclassified sequences</taxon>
        <taxon>metagenomes</taxon>
        <taxon>ecological metagenomes</taxon>
    </lineage>
</organism>
<gene>
    <name evidence="2" type="ORF">LCGC14_2278660</name>
</gene>
<feature type="compositionally biased region" description="Basic and acidic residues" evidence="1">
    <location>
        <begin position="75"/>
        <end position="97"/>
    </location>
</feature>
<evidence type="ECO:0000313" key="2">
    <source>
        <dbReference type="EMBL" id="KKL53114.1"/>
    </source>
</evidence>
<sequence>MPDEAKDHWEGNAAIYVHYGKRYGTSIVDGKVGIGCLGEVQKAADNKHATPEPVSKILVDETDEEVFLKQRGRPKKEDNLSRSTKWRREKESQGILL</sequence>
<proteinExistence type="predicted"/>
<accession>A0A0F9CV24</accession>
<evidence type="ECO:0000256" key="1">
    <source>
        <dbReference type="SAM" id="MobiDB-lite"/>
    </source>
</evidence>
<reference evidence="2" key="1">
    <citation type="journal article" date="2015" name="Nature">
        <title>Complex archaea that bridge the gap between prokaryotes and eukaryotes.</title>
        <authorList>
            <person name="Spang A."/>
            <person name="Saw J.H."/>
            <person name="Jorgensen S.L."/>
            <person name="Zaremba-Niedzwiedzka K."/>
            <person name="Martijn J."/>
            <person name="Lind A.E."/>
            <person name="van Eijk R."/>
            <person name="Schleper C."/>
            <person name="Guy L."/>
            <person name="Ettema T.J."/>
        </authorList>
    </citation>
    <scope>NUCLEOTIDE SEQUENCE</scope>
</reference>
<name>A0A0F9CV24_9ZZZZ</name>